<evidence type="ECO:0000256" key="4">
    <source>
        <dbReference type="ARBA" id="ARBA00022664"/>
    </source>
</evidence>
<dbReference type="STRING" id="4232.A0A251VK82"/>
<reference evidence="5 7" key="1">
    <citation type="journal article" date="2017" name="Nature">
        <title>The sunflower genome provides insights into oil metabolism, flowering and Asterid evolution.</title>
        <authorList>
            <person name="Badouin H."/>
            <person name="Gouzy J."/>
            <person name="Grassa C.J."/>
            <person name="Murat F."/>
            <person name="Staton S.E."/>
            <person name="Cottret L."/>
            <person name="Lelandais-Briere C."/>
            <person name="Owens G.L."/>
            <person name="Carrere S."/>
            <person name="Mayjonade B."/>
            <person name="Legrand L."/>
            <person name="Gill N."/>
            <person name="Kane N.C."/>
            <person name="Bowers J.E."/>
            <person name="Hubner S."/>
            <person name="Bellec A."/>
            <person name="Berard A."/>
            <person name="Berges H."/>
            <person name="Blanchet N."/>
            <person name="Boniface M.C."/>
            <person name="Brunel D."/>
            <person name="Catrice O."/>
            <person name="Chaidir N."/>
            <person name="Claudel C."/>
            <person name="Donnadieu C."/>
            <person name="Faraut T."/>
            <person name="Fievet G."/>
            <person name="Helmstetter N."/>
            <person name="King M."/>
            <person name="Knapp S.J."/>
            <person name="Lai Z."/>
            <person name="Le Paslier M.C."/>
            <person name="Lippi Y."/>
            <person name="Lorenzon L."/>
            <person name="Mandel J.R."/>
            <person name="Marage G."/>
            <person name="Marchand G."/>
            <person name="Marquand E."/>
            <person name="Bret-Mestries E."/>
            <person name="Morien E."/>
            <person name="Nambeesan S."/>
            <person name="Nguyen T."/>
            <person name="Pegot-Espagnet P."/>
            <person name="Pouilly N."/>
            <person name="Raftis F."/>
            <person name="Sallet E."/>
            <person name="Schiex T."/>
            <person name="Thomas J."/>
            <person name="Vandecasteele C."/>
            <person name="Vares D."/>
            <person name="Vear F."/>
            <person name="Vautrin S."/>
            <person name="Crespi M."/>
            <person name="Mangin B."/>
            <person name="Burke J.M."/>
            <person name="Salse J."/>
            <person name="Munos S."/>
            <person name="Vincourt P."/>
            <person name="Rieseberg L.H."/>
            <person name="Langlade N.B."/>
        </authorList>
    </citation>
    <scope>NUCLEOTIDE SEQUENCE [LARGE SCALE GENOMIC DNA]</scope>
    <source>
        <strain evidence="7">cv. SF193</strain>
        <tissue evidence="5">Leaves</tissue>
    </source>
</reference>
<dbReference type="PANTHER" id="PTHR16290">
    <property type="entry name" value="TRANSCRIPTION FACTOR SMIF DECAPPING ENZYME DCP1"/>
    <property type="match status" value="1"/>
</dbReference>
<comment type="subcellular location">
    <subcellularLocation>
        <location evidence="1">Cytoplasm</location>
    </subcellularLocation>
</comment>
<accession>A0A251VK82</accession>
<dbReference type="AlphaFoldDB" id="A0A251VK82"/>
<dbReference type="InterPro" id="IPR011993">
    <property type="entry name" value="PH-like_dom_sf"/>
</dbReference>
<evidence type="ECO:0000256" key="3">
    <source>
        <dbReference type="ARBA" id="ARBA00022490"/>
    </source>
</evidence>
<sequence>MSQTGKLMHNLDQNSTKILNLTVLERMDPYIEEILITAAHVTFYEFNIDLNQWSMLVRSFVLP</sequence>
<dbReference type="GO" id="GO:0000290">
    <property type="term" value="P:deadenylation-dependent decapping of nuclear-transcribed mRNA"/>
    <property type="evidence" value="ECO:0007669"/>
    <property type="project" value="InterPro"/>
</dbReference>
<reference evidence="5" key="3">
    <citation type="submission" date="2020-06" db="EMBL/GenBank/DDBJ databases">
        <title>Helianthus annuus Genome sequencing and assembly Release 2.</title>
        <authorList>
            <person name="Gouzy J."/>
            <person name="Langlade N."/>
            <person name="Munos S."/>
        </authorList>
    </citation>
    <scope>NUCLEOTIDE SEQUENCE</scope>
    <source>
        <tissue evidence="5">Leaves</tissue>
    </source>
</reference>
<dbReference type="InterPro" id="IPR010334">
    <property type="entry name" value="Dcp1"/>
</dbReference>
<dbReference type="GO" id="GO:0006397">
    <property type="term" value="P:mRNA processing"/>
    <property type="evidence" value="ECO:0007669"/>
    <property type="project" value="UniProtKB-KW"/>
</dbReference>
<dbReference type="GO" id="GO:0008047">
    <property type="term" value="F:enzyme activator activity"/>
    <property type="evidence" value="ECO:0007669"/>
    <property type="project" value="InterPro"/>
</dbReference>
<dbReference type="Gramene" id="mRNA:HanXRQr2_Chr02g0084281">
    <property type="protein sequence ID" value="mRNA:HanXRQr2_Chr02g0084281"/>
    <property type="gene ID" value="HanXRQr2_Chr02g0084281"/>
</dbReference>
<evidence type="ECO:0000256" key="2">
    <source>
        <dbReference type="ARBA" id="ARBA00008778"/>
    </source>
</evidence>
<reference evidence="6" key="2">
    <citation type="submission" date="2017-02" db="EMBL/GenBank/DDBJ databases">
        <title>Sunflower complete genome.</title>
        <authorList>
            <person name="Langlade N."/>
            <person name="Munos S."/>
        </authorList>
    </citation>
    <scope>NUCLEOTIDE SEQUENCE [LARGE SCALE GENOMIC DNA]</scope>
    <source>
        <tissue evidence="6">Leaves</tissue>
    </source>
</reference>
<dbReference type="InParanoid" id="A0A251VK82"/>
<evidence type="ECO:0000256" key="1">
    <source>
        <dbReference type="ARBA" id="ARBA00004496"/>
    </source>
</evidence>
<dbReference type="PANTHER" id="PTHR16290:SF0">
    <property type="entry name" value="DECAPPING PROTEIN 1, ISOFORM A"/>
    <property type="match status" value="1"/>
</dbReference>
<dbReference type="Gene3D" id="2.30.29.30">
    <property type="entry name" value="Pleckstrin-homology domain (PH domain)/Phosphotyrosine-binding domain (PTB)"/>
    <property type="match status" value="1"/>
</dbReference>
<evidence type="ECO:0000313" key="6">
    <source>
        <dbReference type="EMBL" id="OTG35496.1"/>
    </source>
</evidence>
<evidence type="ECO:0000313" key="7">
    <source>
        <dbReference type="Proteomes" id="UP000215914"/>
    </source>
</evidence>
<organism evidence="6 7">
    <name type="scientific">Helianthus annuus</name>
    <name type="common">Common sunflower</name>
    <dbReference type="NCBI Taxonomy" id="4232"/>
    <lineage>
        <taxon>Eukaryota</taxon>
        <taxon>Viridiplantae</taxon>
        <taxon>Streptophyta</taxon>
        <taxon>Embryophyta</taxon>
        <taxon>Tracheophyta</taxon>
        <taxon>Spermatophyta</taxon>
        <taxon>Magnoliopsida</taxon>
        <taxon>eudicotyledons</taxon>
        <taxon>Gunneridae</taxon>
        <taxon>Pentapetalae</taxon>
        <taxon>asterids</taxon>
        <taxon>campanulids</taxon>
        <taxon>Asterales</taxon>
        <taxon>Asteraceae</taxon>
        <taxon>Asteroideae</taxon>
        <taxon>Heliantheae alliance</taxon>
        <taxon>Heliantheae</taxon>
        <taxon>Helianthus</taxon>
    </lineage>
</organism>
<dbReference type="Proteomes" id="UP000215914">
    <property type="component" value="Chromosome 2"/>
</dbReference>
<dbReference type="GO" id="GO:0005737">
    <property type="term" value="C:cytoplasm"/>
    <property type="evidence" value="ECO:0007669"/>
    <property type="project" value="UniProtKB-SubCell"/>
</dbReference>
<dbReference type="SUPFAM" id="SSF50729">
    <property type="entry name" value="PH domain-like"/>
    <property type="match status" value="1"/>
</dbReference>
<gene>
    <name evidence="6" type="ORF">HannXRQ_Chr02g0057391</name>
    <name evidence="5" type="ORF">HanXRQr2_Chr02g0084281</name>
</gene>
<keyword evidence="4" id="KW-0507">mRNA processing</keyword>
<keyword evidence="3" id="KW-0963">Cytoplasm</keyword>
<evidence type="ECO:0000313" key="5">
    <source>
        <dbReference type="EMBL" id="KAF5820031.1"/>
    </source>
</evidence>
<dbReference type="Pfam" id="PF06058">
    <property type="entry name" value="DCP1"/>
    <property type="match status" value="1"/>
</dbReference>
<dbReference type="EMBL" id="CM007891">
    <property type="protein sequence ID" value="OTG35496.1"/>
    <property type="molecule type" value="Genomic_DNA"/>
</dbReference>
<keyword evidence="7" id="KW-1185">Reference proteome</keyword>
<name>A0A251VK82_HELAN</name>
<comment type="similarity">
    <text evidence="2">Belongs to the DCP1 family.</text>
</comment>
<dbReference type="EMBL" id="MNCJ02000317">
    <property type="protein sequence ID" value="KAF5820031.1"/>
    <property type="molecule type" value="Genomic_DNA"/>
</dbReference>
<proteinExistence type="inferred from homology"/>
<protein>
    <submittedName>
        <fullName evidence="6">Putative mRNA-decapping enzyme subunit 1, PH domain-like protein</fullName>
    </submittedName>
    <submittedName>
        <fullName evidence="5">mRNA-decapping enzyme subunit 1, PH-like domain superfamily</fullName>
    </submittedName>
</protein>